<dbReference type="EMBL" id="KK034442">
    <property type="protein sequence ID" value="EXL64024.1"/>
    <property type="molecule type" value="Genomic_DNA"/>
</dbReference>
<dbReference type="Proteomes" id="UP000030676">
    <property type="component" value="Unassembled WGS sequence"/>
</dbReference>
<name>X0HS53_FUSOX</name>
<proteinExistence type="predicted"/>
<dbReference type="AlphaFoldDB" id="X0HS53"/>
<sequence length="70" mass="8273">MHLISQDRRRDHQWWIPCLWMQNLVSVTTASLIWMNSSSSQCSKLQETWYQAVEVRLKRHIAALAMNSVT</sequence>
<dbReference type="HOGENOM" id="CLU_2757894_0_0_1"/>
<reference evidence="1" key="1">
    <citation type="submission" date="2011-11" db="EMBL/GenBank/DDBJ databases">
        <title>The Genome Sequence of Fusarium oxysporum PHW808.</title>
        <authorList>
            <consortium name="The Broad Institute Genome Sequencing Platform"/>
            <person name="Ma L.-J."/>
            <person name="Gale L.R."/>
            <person name="Schwartz D.C."/>
            <person name="Zhou S."/>
            <person name="Corby-Kistler H."/>
            <person name="Young S.K."/>
            <person name="Zeng Q."/>
            <person name="Gargeya S."/>
            <person name="Fitzgerald M."/>
            <person name="Haas B."/>
            <person name="Abouelleil A."/>
            <person name="Alvarado L."/>
            <person name="Arachchi H.M."/>
            <person name="Berlin A."/>
            <person name="Brown A."/>
            <person name="Chapman S.B."/>
            <person name="Chen Z."/>
            <person name="Dunbar C."/>
            <person name="Freedman E."/>
            <person name="Gearin G."/>
            <person name="Goldberg J."/>
            <person name="Griggs A."/>
            <person name="Gujja S."/>
            <person name="Heiman D."/>
            <person name="Howarth C."/>
            <person name="Larson L."/>
            <person name="Lui A."/>
            <person name="MacDonald P.J.P."/>
            <person name="Montmayeur A."/>
            <person name="Murphy C."/>
            <person name="Neiman D."/>
            <person name="Pearson M."/>
            <person name="Priest M."/>
            <person name="Roberts A."/>
            <person name="Saif S."/>
            <person name="Shea T."/>
            <person name="Shenoy N."/>
            <person name="Sisk P."/>
            <person name="Stolte C."/>
            <person name="Sykes S."/>
            <person name="Wortman J."/>
            <person name="Nusbaum C."/>
            <person name="Birren B."/>
        </authorList>
    </citation>
    <scope>NUCLEOTIDE SEQUENCE [LARGE SCALE GENOMIC DNA]</scope>
    <source>
        <strain evidence="1">54008</strain>
    </source>
</reference>
<protein>
    <submittedName>
        <fullName evidence="1">Uncharacterized protein</fullName>
    </submittedName>
</protein>
<gene>
    <name evidence="1" type="ORF">FOPG_19706</name>
</gene>
<reference evidence="1" key="2">
    <citation type="submission" date="2014-03" db="EMBL/GenBank/DDBJ databases">
        <title>The Genome Annotation of Fusarium oxysporum PHW808.</title>
        <authorList>
            <consortium name="The Broad Institute Genomics Platform"/>
            <person name="Ma L.-J."/>
            <person name="Corby-Kistler H."/>
            <person name="Broz K."/>
            <person name="Gale L.R."/>
            <person name="Jonkers W."/>
            <person name="O'Donnell K."/>
            <person name="Ploetz R."/>
            <person name="Steinberg C."/>
            <person name="Schwartz D.C."/>
            <person name="VanEtten H."/>
            <person name="Zhou S."/>
            <person name="Young S.K."/>
            <person name="Zeng Q."/>
            <person name="Gargeya S."/>
            <person name="Fitzgerald M."/>
            <person name="Abouelleil A."/>
            <person name="Alvarado L."/>
            <person name="Chapman S.B."/>
            <person name="Gainer-Dewar J."/>
            <person name="Goldberg J."/>
            <person name="Griggs A."/>
            <person name="Gujja S."/>
            <person name="Hansen M."/>
            <person name="Howarth C."/>
            <person name="Imamovic A."/>
            <person name="Ireland A."/>
            <person name="Larimer J."/>
            <person name="McCowan C."/>
            <person name="Murphy C."/>
            <person name="Pearson M."/>
            <person name="Poon T.W."/>
            <person name="Priest M."/>
            <person name="Roberts A."/>
            <person name="Saif S."/>
            <person name="Shea T."/>
            <person name="Sykes S."/>
            <person name="Wortman J."/>
            <person name="Nusbaum C."/>
            <person name="Birren B."/>
        </authorList>
    </citation>
    <scope>NUCLEOTIDE SEQUENCE</scope>
    <source>
        <strain evidence="1">54008</strain>
    </source>
</reference>
<organism evidence="1">
    <name type="scientific">Fusarium oxysporum f. sp. conglutinans race 2 54008</name>
    <dbReference type="NCBI Taxonomy" id="1089457"/>
    <lineage>
        <taxon>Eukaryota</taxon>
        <taxon>Fungi</taxon>
        <taxon>Dikarya</taxon>
        <taxon>Ascomycota</taxon>
        <taxon>Pezizomycotina</taxon>
        <taxon>Sordariomycetes</taxon>
        <taxon>Hypocreomycetidae</taxon>
        <taxon>Hypocreales</taxon>
        <taxon>Nectriaceae</taxon>
        <taxon>Fusarium</taxon>
        <taxon>Fusarium oxysporum species complex</taxon>
    </lineage>
</organism>
<accession>X0HS53</accession>
<evidence type="ECO:0000313" key="1">
    <source>
        <dbReference type="EMBL" id="EXL64024.1"/>
    </source>
</evidence>